<dbReference type="Proteomes" id="UP000067683">
    <property type="component" value="Chromosome"/>
</dbReference>
<gene>
    <name evidence="4" type="ORF">AUC31_12480</name>
</gene>
<protein>
    <recommendedName>
        <fullName evidence="6">Stress response protein YsnF</fullName>
    </recommendedName>
</protein>
<reference evidence="4" key="1">
    <citation type="submission" date="2016-01" db="EMBL/GenBank/DDBJ databases">
        <title>Complete genome of Planococcus rifietoensis type strain M8.</title>
        <authorList>
            <person name="See-Too W.S."/>
        </authorList>
    </citation>
    <scope>NUCLEOTIDE SEQUENCE [LARGE SCALE GENOMIC DNA]</scope>
    <source>
        <strain evidence="4">M8</strain>
    </source>
</reference>
<dbReference type="KEGG" id="prt:AUC31_12480"/>
<dbReference type="Pfam" id="PF09557">
    <property type="entry name" value="DUF2382"/>
    <property type="match status" value="1"/>
</dbReference>
<keyword evidence="5" id="KW-1185">Reference proteome</keyword>
<feature type="domain" description="DUF2382" evidence="2">
    <location>
        <begin position="149"/>
        <end position="265"/>
    </location>
</feature>
<evidence type="ECO:0000259" key="2">
    <source>
        <dbReference type="Pfam" id="PF09557"/>
    </source>
</evidence>
<accession>A0A0U2Z7Y9</accession>
<dbReference type="InterPro" id="IPR025889">
    <property type="entry name" value="GSP17M-like_dom"/>
</dbReference>
<feature type="region of interest" description="Disordered" evidence="1">
    <location>
        <begin position="126"/>
        <end position="146"/>
    </location>
</feature>
<dbReference type="RefSeq" id="WP_058382666.1">
    <property type="nucleotide sequence ID" value="NZ_CP013659.2"/>
</dbReference>
<proteinExistence type="predicted"/>
<evidence type="ECO:0008006" key="6">
    <source>
        <dbReference type="Google" id="ProtNLM"/>
    </source>
</evidence>
<dbReference type="AlphaFoldDB" id="A0A0U2Z7Y9"/>
<dbReference type="STRING" id="200991.AUC31_12480"/>
<dbReference type="NCBIfam" id="TIGR02271">
    <property type="entry name" value="YsnF/AvaK domain"/>
    <property type="match status" value="1"/>
</dbReference>
<dbReference type="OrthoDB" id="2678178at2"/>
<organism evidence="4 5">
    <name type="scientific">Planococcus rifietoensis</name>
    <dbReference type="NCBI Taxonomy" id="200991"/>
    <lineage>
        <taxon>Bacteria</taxon>
        <taxon>Bacillati</taxon>
        <taxon>Bacillota</taxon>
        <taxon>Bacilli</taxon>
        <taxon>Bacillales</taxon>
        <taxon>Caryophanaceae</taxon>
        <taxon>Planococcus</taxon>
    </lineage>
</organism>
<dbReference type="PANTHER" id="PTHR38463:SF1">
    <property type="entry name" value="STRESS RESPONSE PROTEIN YSNF"/>
    <property type="match status" value="1"/>
</dbReference>
<evidence type="ECO:0000256" key="1">
    <source>
        <dbReference type="SAM" id="MobiDB-lite"/>
    </source>
</evidence>
<name>A0A0U2Z7Y9_9BACL</name>
<feature type="domain" description="General stress protein 17M-like" evidence="3">
    <location>
        <begin position="8"/>
        <end position="101"/>
    </location>
</feature>
<evidence type="ECO:0000259" key="3">
    <source>
        <dbReference type="Pfam" id="PF11181"/>
    </source>
</evidence>
<evidence type="ECO:0000313" key="5">
    <source>
        <dbReference type="Proteomes" id="UP000067683"/>
    </source>
</evidence>
<sequence>MQKHGHKLIGTFDVQAEVIHEIGELKAQGYKEEDMYVVALNGQQLQMVQGQTDVHLNTDEGDFMDKFKSFISGEDPTKDALKQMGLSDFEADEYYKQIQSGKIVLYIDSEYGMNYQNFDAAAASLSGNGRAQEDRPTTETPDLSDEQRMELHEERLAVDKKWVESGSVDIRKNTIEEQQTLDVPYEREEVEVERRPVNQELSEYEASGHSAETYEKDGLWHIPVIEERLEVRKVKYVSEEIIVHKRKVQETKHISETVQRETVDIDENNVQRYEKP</sequence>
<dbReference type="InterPro" id="IPR052967">
    <property type="entry name" value="Stress_Response_Assoc"/>
</dbReference>
<dbReference type="EMBL" id="CP013659">
    <property type="protein sequence ID" value="ALS75963.1"/>
    <property type="molecule type" value="Genomic_DNA"/>
</dbReference>
<dbReference type="InterPro" id="IPR019060">
    <property type="entry name" value="DUF2382"/>
</dbReference>
<evidence type="ECO:0000313" key="4">
    <source>
        <dbReference type="EMBL" id="ALS75963.1"/>
    </source>
</evidence>
<dbReference type="PANTHER" id="PTHR38463">
    <property type="entry name" value="STRESS RESPONSE PROTEIN YSNF"/>
    <property type="match status" value="1"/>
</dbReference>
<dbReference type="Pfam" id="PF11181">
    <property type="entry name" value="YflT"/>
    <property type="match status" value="1"/>
</dbReference>